<evidence type="ECO:0000313" key="1">
    <source>
        <dbReference type="EMBL" id="QHS91986.1"/>
    </source>
</evidence>
<dbReference type="AlphaFoldDB" id="A0A6C0BII8"/>
<dbReference type="EMBL" id="MN739167">
    <property type="protein sequence ID" value="QHS91986.1"/>
    <property type="molecule type" value="Genomic_DNA"/>
</dbReference>
<organism evidence="1">
    <name type="scientific">viral metagenome</name>
    <dbReference type="NCBI Taxonomy" id="1070528"/>
    <lineage>
        <taxon>unclassified sequences</taxon>
        <taxon>metagenomes</taxon>
        <taxon>organismal metagenomes</taxon>
    </lineage>
</organism>
<name>A0A6C0BII8_9ZZZZ</name>
<sequence length="175" mass="19712">MDSKLYRLPTKPNLYATSMSSRPMQPNGFQTAPTEDLRYPGWAAPVEDGRLFTDYRFKCETNIPVEKQEKSRVWMQRNAEKIILISRERQASSAGMKYSYDPSVVPPAEMIADCRKFGCTLTETGKEHGVGMVRANTPAPDLFGTFEVPKTLFGAPKPNIQITTKYEGGRNTPRN</sequence>
<accession>A0A6C0BII8</accession>
<proteinExistence type="predicted"/>
<reference evidence="1" key="1">
    <citation type="journal article" date="2020" name="Nature">
        <title>Giant virus diversity and host interactions through global metagenomics.</title>
        <authorList>
            <person name="Schulz F."/>
            <person name="Roux S."/>
            <person name="Paez-Espino D."/>
            <person name="Jungbluth S."/>
            <person name="Walsh D.A."/>
            <person name="Denef V.J."/>
            <person name="McMahon K.D."/>
            <person name="Konstantinidis K.T."/>
            <person name="Eloe-Fadrosh E.A."/>
            <person name="Kyrpides N.C."/>
            <person name="Woyke T."/>
        </authorList>
    </citation>
    <scope>NUCLEOTIDE SEQUENCE</scope>
    <source>
        <strain evidence="1">GVMAG-M-3300013285-6</strain>
    </source>
</reference>
<protein>
    <submittedName>
        <fullName evidence="1">Uncharacterized protein</fullName>
    </submittedName>
</protein>